<dbReference type="AlphaFoldDB" id="A0A8H6YPT9"/>
<keyword evidence="5" id="KW-1185">Reference proteome</keyword>
<feature type="region of interest" description="Disordered" evidence="1">
    <location>
        <begin position="252"/>
        <end position="281"/>
    </location>
</feature>
<evidence type="ECO:0000256" key="2">
    <source>
        <dbReference type="SAM" id="Phobius"/>
    </source>
</evidence>
<evidence type="ECO:0000256" key="1">
    <source>
        <dbReference type="SAM" id="MobiDB-lite"/>
    </source>
</evidence>
<proteinExistence type="predicted"/>
<feature type="transmembrane region" description="Helical" evidence="2">
    <location>
        <begin position="47"/>
        <end position="70"/>
    </location>
</feature>
<feature type="transmembrane region" description="Helical" evidence="2">
    <location>
        <begin position="159"/>
        <end position="177"/>
    </location>
</feature>
<comment type="caution">
    <text evidence="4">The sequence shown here is derived from an EMBL/GenBank/DDBJ whole genome shotgun (WGS) entry which is preliminary data.</text>
</comment>
<dbReference type="OrthoDB" id="2977178at2759"/>
<dbReference type="PANTHER" id="PTHR40465:SF1">
    <property type="entry name" value="DUF6534 DOMAIN-CONTAINING PROTEIN"/>
    <property type="match status" value="1"/>
</dbReference>
<feature type="compositionally biased region" description="Low complexity" evidence="1">
    <location>
        <begin position="253"/>
        <end position="266"/>
    </location>
</feature>
<dbReference type="Pfam" id="PF20152">
    <property type="entry name" value="DUF6534"/>
    <property type="match status" value="1"/>
</dbReference>
<name>A0A8H6YPT9_9AGAR</name>
<dbReference type="EMBL" id="JACAZI010000004">
    <property type="protein sequence ID" value="KAF7362632.1"/>
    <property type="molecule type" value="Genomic_DNA"/>
</dbReference>
<protein>
    <recommendedName>
        <fullName evidence="3">DUF6534 domain-containing protein</fullName>
    </recommendedName>
</protein>
<sequence>MSPPALDTITGAFLIGTWANSLLYTAELMQAMYYFSHFKHDDWKLKTLVTVAFLIDTVSIVVDYVCVYLYVITHAGDPLYLANTPWPLPFYVIATAIVAIVVQTFLVVRYWRVTQNTIVVLFLALLIASAFGGSFACGLMIALYPAFKDRTKIKIPATIWLVTEVIVDLGIAAALLWELKKARDILGERRNVLDRLVAVTFQTGTAAAMLAVAALIAYLLKPESNLPGGITYTLGRIYVLTLLSNLNIRRSGKSYSSTGASSSPGARGREPGSLAFDVSGTDDPNDIHVHRTVRTTIVSIDPRKELLW</sequence>
<evidence type="ECO:0000313" key="5">
    <source>
        <dbReference type="Proteomes" id="UP000620124"/>
    </source>
</evidence>
<accession>A0A8H6YPT9</accession>
<keyword evidence="2" id="KW-0472">Membrane</keyword>
<feature type="transmembrane region" description="Helical" evidence="2">
    <location>
        <begin position="12"/>
        <end position="35"/>
    </location>
</feature>
<feature type="transmembrane region" description="Helical" evidence="2">
    <location>
        <begin position="118"/>
        <end position="147"/>
    </location>
</feature>
<dbReference type="PANTHER" id="PTHR40465">
    <property type="entry name" value="CHROMOSOME 1, WHOLE GENOME SHOTGUN SEQUENCE"/>
    <property type="match status" value="1"/>
</dbReference>
<keyword evidence="2" id="KW-1133">Transmembrane helix</keyword>
<feature type="domain" description="DUF6534" evidence="3">
    <location>
        <begin position="165"/>
        <end position="251"/>
    </location>
</feature>
<feature type="transmembrane region" description="Helical" evidence="2">
    <location>
        <begin position="90"/>
        <end position="111"/>
    </location>
</feature>
<organism evidence="4 5">
    <name type="scientific">Mycena venus</name>
    <dbReference type="NCBI Taxonomy" id="2733690"/>
    <lineage>
        <taxon>Eukaryota</taxon>
        <taxon>Fungi</taxon>
        <taxon>Dikarya</taxon>
        <taxon>Basidiomycota</taxon>
        <taxon>Agaricomycotina</taxon>
        <taxon>Agaricomycetes</taxon>
        <taxon>Agaricomycetidae</taxon>
        <taxon>Agaricales</taxon>
        <taxon>Marasmiineae</taxon>
        <taxon>Mycenaceae</taxon>
        <taxon>Mycena</taxon>
    </lineage>
</organism>
<feature type="transmembrane region" description="Helical" evidence="2">
    <location>
        <begin position="197"/>
        <end position="220"/>
    </location>
</feature>
<evidence type="ECO:0000259" key="3">
    <source>
        <dbReference type="Pfam" id="PF20152"/>
    </source>
</evidence>
<gene>
    <name evidence="4" type="ORF">MVEN_00612200</name>
</gene>
<evidence type="ECO:0000313" key="4">
    <source>
        <dbReference type="EMBL" id="KAF7362632.1"/>
    </source>
</evidence>
<dbReference type="InterPro" id="IPR045339">
    <property type="entry name" value="DUF6534"/>
</dbReference>
<dbReference type="Proteomes" id="UP000620124">
    <property type="component" value="Unassembled WGS sequence"/>
</dbReference>
<keyword evidence="2" id="KW-0812">Transmembrane</keyword>
<feature type="transmembrane region" description="Helical" evidence="2">
    <location>
        <begin position="226"/>
        <end position="246"/>
    </location>
</feature>
<reference evidence="4" key="1">
    <citation type="submission" date="2020-05" db="EMBL/GenBank/DDBJ databases">
        <title>Mycena genomes resolve the evolution of fungal bioluminescence.</title>
        <authorList>
            <person name="Tsai I.J."/>
        </authorList>
    </citation>
    <scope>NUCLEOTIDE SEQUENCE</scope>
    <source>
        <strain evidence="4">CCC161011</strain>
    </source>
</reference>